<reference evidence="3" key="1">
    <citation type="submission" date="2024-04" db="EMBL/GenBank/DDBJ databases">
        <authorList>
            <person name="Shaw F."/>
            <person name="Minotto A."/>
        </authorList>
    </citation>
    <scope>NUCLEOTIDE SEQUENCE [LARGE SCALE GENOMIC DNA]</scope>
</reference>
<dbReference type="Proteomes" id="UP001497453">
    <property type="component" value="Chromosome 8"/>
</dbReference>
<dbReference type="EMBL" id="OZ037951">
    <property type="protein sequence ID" value="CAL1715535.1"/>
    <property type="molecule type" value="Genomic_DNA"/>
</dbReference>
<accession>A0ABP1E651</accession>
<organism evidence="2 3">
    <name type="scientific">Somion occarium</name>
    <dbReference type="NCBI Taxonomy" id="3059160"/>
    <lineage>
        <taxon>Eukaryota</taxon>
        <taxon>Fungi</taxon>
        <taxon>Dikarya</taxon>
        <taxon>Basidiomycota</taxon>
        <taxon>Agaricomycotina</taxon>
        <taxon>Agaricomycetes</taxon>
        <taxon>Polyporales</taxon>
        <taxon>Cerrenaceae</taxon>
        <taxon>Somion</taxon>
    </lineage>
</organism>
<feature type="region of interest" description="Disordered" evidence="1">
    <location>
        <begin position="267"/>
        <end position="291"/>
    </location>
</feature>
<evidence type="ECO:0000256" key="1">
    <source>
        <dbReference type="SAM" id="MobiDB-lite"/>
    </source>
</evidence>
<sequence>MNTNTHPPNATFFQYIDVAAGGQPPYAFSTRQWDDLERSAVRSSESMSDMFDQKNAQRQKFTKRPTPPPAYPLPEPLPIVAPKPMHPNAISPPLLTLQWELTGNEFYTPPPSYNQFSPHGWAKETGYLAIASEKNHIIEVRKRAPQPPIGTGRPRPSNIRRRLATTATSRSTSRSRWVSNERAMALLAILNGRHGPVAVHKPSNQWALDEQRSPYSSYDGPNTNSVSVSSLHAYNQSGHHQSFPIPAFEPQVPKPKPISAPRFVPPQSHGVQALRPADQMRAGRDSWKSGTNEKHNEVMRSMHPVNNLPDDLSRDRPIIVHDTPQPVQHRKRSRPLPRPPIQAEISPFIMGFSALRV</sequence>
<feature type="region of interest" description="Disordered" evidence="1">
    <location>
        <begin position="144"/>
        <end position="176"/>
    </location>
</feature>
<keyword evidence="3" id="KW-1185">Reference proteome</keyword>
<feature type="compositionally biased region" description="Basic and acidic residues" evidence="1">
    <location>
        <begin position="281"/>
        <end position="291"/>
    </location>
</feature>
<protein>
    <submittedName>
        <fullName evidence="2">Uncharacterized protein</fullName>
    </submittedName>
</protein>
<evidence type="ECO:0000313" key="2">
    <source>
        <dbReference type="EMBL" id="CAL1715535.1"/>
    </source>
</evidence>
<evidence type="ECO:0000313" key="3">
    <source>
        <dbReference type="Proteomes" id="UP001497453"/>
    </source>
</evidence>
<gene>
    <name evidence="2" type="ORF">GFSPODELE1_LOCUS10278</name>
</gene>
<name>A0ABP1E651_9APHY</name>
<feature type="compositionally biased region" description="Low complexity" evidence="1">
    <location>
        <begin position="164"/>
        <end position="176"/>
    </location>
</feature>
<feature type="region of interest" description="Disordered" evidence="1">
    <location>
        <begin position="44"/>
        <end position="71"/>
    </location>
</feature>
<proteinExistence type="predicted"/>